<dbReference type="EMBL" id="ATCN01000996">
    <property type="protein sequence ID" value="EPR78156.1"/>
    <property type="molecule type" value="Genomic_DNA"/>
</dbReference>
<keyword evidence="3" id="KW-1185">Reference proteome</keyword>
<dbReference type="VEuPathDB" id="MicrosporidiaDB:SLOPH_2746"/>
<gene>
    <name evidence="2" type="ORF">SLOPH_2746</name>
</gene>
<keyword evidence="1" id="KW-1133">Transmembrane helix</keyword>
<keyword evidence="1" id="KW-0812">Transmembrane</keyword>
<proteinExistence type="predicted"/>
<name>S7W5V9_SPRLO</name>
<comment type="caution">
    <text evidence="2">The sequence shown here is derived from an EMBL/GenBank/DDBJ whole genome shotgun (WGS) entry which is preliminary data.</text>
</comment>
<accession>S7W5V9</accession>
<evidence type="ECO:0000313" key="2">
    <source>
        <dbReference type="EMBL" id="EPR78156.1"/>
    </source>
</evidence>
<organism evidence="2 3">
    <name type="scientific">Spraguea lophii (strain 42_110)</name>
    <name type="common">Microsporidian parasite</name>
    <dbReference type="NCBI Taxonomy" id="1358809"/>
    <lineage>
        <taxon>Eukaryota</taxon>
        <taxon>Fungi</taxon>
        <taxon>Fungi incertae sedis</taxon>
        <taxon>Microsporidia</taxon>
        <taxon>Spragueidae</taxon>
        <taxon>Spraguea</taxon>
    </lineage>
</organism>
<dbReference type="HOGENOM" id="CLU_654118_0_0_1"/>
<dbReference type="AlphaFoldDB" id="S7W5V9"/>
<evidence type="ECO:0000256" key="1">
    <source>
        <dbReference type="SAM" id="Phobius"/>
    </source>
</evidence>
<dbReference type="Proteomes" id="UP000014978">
    <property type="component" value="Unassembled WGS sequence"/>
</dbReference>
<keyword evidence="1" id="KW-0472">Membrane</keyword>
<feature type="transmembrane region" description="Helical" evidence="1">
    <location>
        <begin position="12"/>
        <end position="34"/>
    </location>
</feature>
<sequence length="420" mass="50154">MSTYVENKYVGIIYSMVFLLDFINFFLCTSFCAMQSEFNSDIEMISTWNNSHITKTYIFCNNLDIALDIIPLDKGLFEITLDYFEVLRFLELNDLPYANLKRRYLNIIRNKKKLFECKSISDISNELSEYLKYLEIFLKDLINECTTHSRRYFEIKRFSEKKYHNKIKNNFVRKIFYKKNLNSLKFIKKIEALAEYNLNRLKKTQKILYIEHSRMFPNDYEIIMNSNITDYYQEFIKTTINNIILLSTVNQIYNCFSEIENYIIEAFFILYQIERILTSIICNDRSQEISLLCGYDYMNMHTDFAEFLDIYDFMRYIFINTQLQKIAKVEKKYYKKLGMTINYNIAVNKELFLANYILIGSDASIQSFLTLYNSFKPGEFHNSGFKILEKKKYHYILSRSGVGDDQLDDCDMLTAKLLGH</sequence>
<reference evidence="3" key="1">
    <citation type="journal article" date="2013" name="PLoS Genet.">
        <title>The genome of Spraguea lophii and the basis of host-microsporidian interactions.</title>
        <authorList>
            <person name="Campbell S.E."/>
            <person name="Williams T.A."/>
            <person name="Yousuf A."/>
            <person name="Soanes D.M."/>
            <person name="Paszkiewicz K.H."/>
            <person name="Williams B.A.P."/>
        </authorList>
    </citation>
    <scope>NUCLEOTIDE SEQUENCE [LARGE SCALE GENOMIC DNA]</scope>
    <source>
        <strain evidence="3">42_110</strain>
    </source>
</reference>
<protein>
    <submittedName>
        <fullName evidence="2">Uncharacterized protein</fullName>
    </submittedName>
</protein>
<evidence type="ECO:0000313" key="3">
    <source>
        <dbReference type="Proteomes" id="UP000014978"/>
    </source>
</evidence>
<dbReference type="InParanoid" id="S7W5V9"/>